<protein>
    <submittedName>
        <fullName evidence="2">Uncharacterized protein</fullName>
    </submittedName>
</protein>
<dbReference type="Proteomes" id="UP000254664">
    <property type="component" value="Unassembled WGS sequence"/>
</dbReference>
<dbReference type="AlphaFoldDB" id="A0A381J469"/>
<organism evidence="2 3">
    <name type="scientific">Clostridium putrefaciens</name>
    <dbReference type="NCBI Taxonomy" id="99675"/>
    <lineage>
        <taxon>Bacteria</taxon>
        <taxon>Bacillati</taxon>
        <taxon>Bacillota</taxon>
        <taxon>Clostridia</taxon>
        <taxon>Eubacteriales</taxon>
        <taxon>Clostridiaceae</taxon>
        <taxon>Clostridium</taxon>
    </lineage>
</organism>
<dbReference type="RefSeq" id="WP_115639965.1">
    <property type="nucleotide sequence ID" value="NZ_UFWZ01000001.1"/>
</dbReference>
<keyword evidence="1" id="KW-1133">Transmembrane helix</keyword>
<gene>
    <name evidence="2" type="ORF">NCTC9836_00058</name>
</gene>
<evidence type="ECO:0000313" key="3">
    <source>
        <dbReference type="Proteomes" id="UP000254664"/>
    </source>
</evidence>
<accession>A0A381J469</accession>
<proteinExistence type="predicted"/>
<keyword evidence="3" id="KW-1185">Reference proteome</keyword>
<sequence>MKKKRAIIRILLMTMIISLNIYNVSFKRIKFSDKYFKDDDYKIIVGGTSASGIKVEDRDEKEKVIEYMDSTKYFYGFNLKPGGDSPTGGISIVYKDGEYYDKFIFYGIKVVHRTNDEEYWEEYWLTDNQFDKLQKLYNDLKKRSK</sequence>
<keyword evidence="1" id="KW-0812">Transmembrane</keyword>
<evidence type="ECO:0000313" key="2">
    <source>
        <dbReference type="EMBL" id="SUY44912.1"/>
    </source>
</evidence>
<keyword evidence="1" id="KW-0472">Membrane</keyword>
<feature type="transmembrane region" description="Helical" evidence="1">
    <location>
        <begin position="6"/>
        <end position="24"/>
    </location>
</feature>
<evidence type="ECO:0000256" key="1">
    <source>
        <dbReference type="SAM" id="Phobius"/>
    </source>
</evidence>
<name>A0A381J469_9CLOT</name>
<dbReference type="EMBL" id="UFWZ01000001">
    <property type="protein sequence ID" value="SUY44912.1"/>
    <property type="molecule type" value="Genomic_DNA"/>
</dbReference>
<reference evidence="2 3" key="1">
    <citation type="submission" date="2018-06" db="EMBL/GenBank/DDBJ databases">
        <authorList>
            <consortium name="Pathogen Informatics"/>
            <person name="Doyle S."/>
        </authorList>
    </citation>
    <scope>NUCLEOTIDE SEQUENCE [LARGE SCALE GENOMIC DNA]</scope>
    <source>
        <strain evidence="2 3">NCTC9836</strain>
    </source>
</reference>